<feature type="compositionally biased region" description="Basic and acidic residues" evidence="1">
    <location>
        <begin position="91"/>
        <end position="101"/>
    </location>
</feature>
<sequence>MEGERAMPSCRRSALPREATGIQLCLGVAATRKALSLKVSVFFPSDNKRWRRRRREQLLRLFVCTVAAVVTLPGARAALPEQVAQLGYAEQRRQQPHREVEEHEDGLLGGPAHEAVDRVRAGRAGAREVRGHAEAVEQRLAAQEGQLGQQAQRHAQHVAAASAAGAQSAWRALGLGQSRDALRRRLSAASLLAGPVHGVDDEQHRGRGEQQDVEEPEAVVGDREGAIVAGLATARLQRVAYELLLLVLEHCAAHRGQHQDAEDQHDHQPEAAHERRLQLHGVQQRAQERPLPHGAGDAGRGVRGWGRSGTPAPSAPIGVGSVGPSLTSG</sequence>
<evidence type="ECO:0000256" key="2">
    <source>
        <dbReference type="SAM" id="Phobius"/>
    </source>
</evidence>
<evidence type="ECO:0000313" key="3">
    <source>
        <dbReference type="Ensembl" id="ENSCSAP00000015257.1"/>
    </source>
</evidence>
<reference evidence="3" key="2">
    <citation type="submission" date="2025-08" db="UniProtKB">
        <authorList>
            <consortium name="Ensembl"/>
        </authorList>
    </citation>
    <scope>IDENTIFICATION</scope>
</reference>
<dbReference type="Proteomes" id="UP000029965">
    <property type="component" value="Chromosome 16"/>
</dbReference>
<organism evidence="3 4">
    <name type="scientific">Chlorocebus sabaeus</name>
    <name type="common">Green monkey</name>
    <name type="synonym">Simia sabaea</name>
    <dbReference type="NCBI Taxonomy" id="60711"/>
    <lineage>
        <taxon>Eukaryota</taxon>
        <taxon>Metazoa</taxon>
        <taxon>Chordata</taxon>
        <taxon>Craniata</taxon>
        <taxon>Vertebrata</taxon>
        <taxon>Euteleostomi</taxon>
        <taxon>Mammalia</taxon>
        <taxon>Eutheria</taxon>
        <taxon>Euarchontoglires</taxon>
        <taxon>Primates</taxon>
        <taxon>Haplorrhini</taxon>
        <taxon>Catarrhini</taxon>
        <taxon>Cercopithecidae</taxon>
        <taxon>Cercopithecinae</taxon>
        <taxon>Chlorocebus</taxon>
    </lineage>
</organism>
<feature type="compositionally biased region" description="Gly residues" evidence="1">
    <location>
        <begin position="296"/>
        <end position="307"/>
    </location>
</feature>
<proteinExistence type="predicted"/>
<keyword evidence="2" id="KW-1133">Transmembrane helix</keyword>
<keyword evidence="4" id="KW-1185">Reference proteome</keyword>
<feature type="region of interest" description="Disordered" evidence="1">
    <location>
        <begin position="198"/>
        <end position="219"/>
    </location>
</feature>
<name>A0A0D9S318_CHLSB</name>
<keyword evidence="2" id="KW-0812">Transmembrane</keyword>
<dbReference type="EMBL" id="AQIB01145456">
    <property type="status" value="NOT_ANNOTATED_CDS"/>
    <property type="molecule type" value="Genomic_DNA"/>
</dbReference>
<evidence type="ECO:0000313" key="4">
    <source>
        <dbReference type="Proteomes" id="UP000029965"/>
    </source>
</evidence>
<evidence type="ECO:0000256" key="1">
    <source>
        <dbReference type="SAM" id="MobiDB-lite"/>
    </source>
</evidence>
<reference evidence="3 4" key="1">
    <citation type="submission" date="2014-03" db="EMBL/GenBank/DDBJ databases">
        <authorList>
            <person name="Warren W."/>
            <person name="Wilson R.K."/>
        </authorList>
    </citation>
    <scope>NUCLEOTIDE SEQUENCE</scope>
</reference>
<dbReference type="Bgee" id="ENSCSAG00000002788">
    <property type="expression patterns" value="Expressed in fibroblast and 3 other cell types or tissues"/>
</dbReference>
<dbReference type="GeneTree" id="ENSGT00980000201475"/>
<accession>A0A0D9S318</accession>
<dbReference type="Ensembl" id="ENSCSAT00000000807.1">
    <property type="protein sequence ID" value="ENSCSAP00000015257.1"/>
    <property type="gene ID" value="ENSCSAG00000002788.1"/>
</dbReference>
<feature type="compositionally biased region" description="Basic and acidic residues" evidence="1">
    <location>
        <begin position="198"/>
        <end position="210"/>
    </location>
</feature>
<dbReference type="eggNOG" id="ENOG502T9ZZ">
    <property type="taxonomic scope" value="Eukaryota"/>
</dbReference>
<dbReference type="OMA" id="ERAMPSC"/>
<protein>
    <submittedName>
        <fullName evidence="3">Uncharacterized protein</fullName>
    </submittedName>
</protein>
<feature type="region of interest" description="Disordered" evidence="1">
    <location>
        <begin position="91"/>
        <end position="110"/>
    </location>
</feature>
<reference evidence="3" key="3">
    <citation type="submission" date="2025-09" db="UniProtKB">
        <authorList>
            <consortium name="Ensembl"/>
        </authorList>
    </citation>
    <scope>IDENTIFICATION</scope>
</reference>
<keyword evidence="2" id="KW-0472">Membrane</keyword>
<feature type="transmembrane region" description="Helical" evidence="2">
    <location>
        <begin position="58"/>
        <end position="79"/>
    </location>
</feature>
<feature type="region of interest" description="Disordered" evidence="1">
    <location>
        <begin position="279"/>
        <end position="329"/>
    </location>
</feature>
<dbReference type="AlphaFoldDB" id="A0A0D9S318"/>